<evidence type="ECO:0000256" key="9">
    <source>
        <dbReference type="ARBA" id="ARBA00022553"/>
    </source>
</evidence>
<keyword evidence="8 24" id="KW-0245">EGF-like domain</keyword>
<dbReference type="SMART" id="SM00069">
    <property type="entry name" value="GLA"/>
    <property type="match status" value="1"/>
</dbReference>
<feature type="domain" description="EGF-like" evidence="27">
    <location>
        <begin position="146"/>
        <end position="182"/>
    </location>
</feature>
<dbReference type="FunFam" id="4.10.740.10:FF:000001">
    <property type="entry name" value="vitamin K-dependent protein S"/>
    <property type="match status" value="1"/>
</dbReference>
<evidence type="ECO:0000256" key="15">
    <source>
        <dbReference type="ARBA" id="ARBA00022801"/>
    </source>
</evidence>
<evidence type="ECO:0000256" key="5">
    <source>
        <dbReference type="ARBA" id="ARBA00019454"/>
    </source>
</evidence>
<dbReference type="InterPro" id="IPR001314">
    <property type="entry name" value="Peptidase_S1A"/>
</dbReference>
<comment type="subcellular location">
    <subcellularLocation>
        <location evidence="3">Secreted</location>
    </subcellularLocation>
</comment>
<evidence type="ECO:0000256" key="17">
    <source>
        <dbReference type="ARBA" id="ARBA00022837"/>
    </source>
</evidence>
<dbReference type="GeneTree" id="ENSGT00940000159516"/>
<dbReference type="OrthoDB" id="8909918at2759"/>
<keyword evidence="18" id="KW-0460">Magnesium</keyword>
<dbReference type="PANTHER" id="PTHR24278:SF31">
    <property type="entry name" value="COAGULATION FACTOR IX"/>
    <property type="match status" value="1"/>
</dbReference>
<dbReference type="GO" id="GO:0005615">
    <property type="term" value="C:extracellular space"/>
    <property type="evidence" value="ECO:0007669"/>
    <property type="project" value="TreeGrafter"/>
</dbReference>
<dbReference type="PROSITE" id="PS00134">
    <property type="entry name" value="TRYPSIN_HIS"/>
    <property type="match status" value="1"/>
</dbReference>
<dbReference type="InterPro" id="IPR043504">
    <property type="entry name" value="Peptidase_S1_PA_chymotrypsin"/>
</dbReference>
<keyword evidence="11" id="KW-0356">Hemostasis</keyword>
<dbReference type="PRINTS" id="PR00722">
    <property type="entry name" value="CHYMOTRYPSIN"/>
</dbReference>
<dbReference type="RefSeq" id="XP_026229051.1">
    <property type="nucleotide sequence ID" value="XM_026373266.1"/>
</dbReference>
<dbReference type="PROSITE" id="PS50026">
    <property type="entry name" value="EGF_3"/>
    <property type="match status" value="1"/>
</dbReference>
<organism evidence="30 31">
    <name type="scientific">Anabas testudineus</name>
    <name type="common">Climbing perch</name>
    <name type="synonym">Anthias testudineus</name>
    <dbReference type="NCBI Taxonomy" id="64144"/>
    <lineage>
        <taxon>Eukaryota</taxon>
        <taxon>Metazoa</taxon>
        <taxon>Chordata</taxon>
        <taxon>Craniata</taxon>
        <taxon>Vertebrata</taxon>
        <taxon>Euteleostomi</taxon>
        <taxon>Actinopterygii</taxon>
        <taxon>Neopterygii</taxon>
        <taxon>Teleostei</taxon>
        <taxon>Neoteleostei</taxon>
        <taxon>Acanthomorphata</taxon>
        <taxon>Anabantaria</taxon>
        <taxon>Anabantiformes</taxon>
        <taxon>Anabantoidei</taxon>
        <taxon>Anabantidae</taxon>
        <taxon>Anabas</taxon>
    </lineage>
</organism>
<evidence type="ECO:0000259" key="28">
    <source>
        <dbReference type="PROSITE" id="PS50240"/>
    </source>
</evidence>
<dbReference type="PROSITE" id="PS00011">
    <property type="entry name" value="GLA_1"/>
    <property type="match status" value="1"/>
</dbReference>
<dbReference type="CTD" id="678552"/>
<dbReference type="FunFam" id="2.10.25.10:FF:000162">
    <property type="entry name" value="Coagulation factor X (Predicted)"/>
    <property type="match status" value="1"/>
</dbReference>
<dbReference type="STRING" id="64144.ENSATEP00000013346"/>
<reference evidence="30" key="2">
    <citation type="submission" date="2025-08" db="UniProtKB">
        <authorList>
            <consortium name="Ensembl"/>
        </authorList>
    </citation>
    <scope>IDENTIFICATION</scope>
</reference>
<keyword evidence="17" id="KW-0106">Calcium</keyword>
<dbReference type="PROSITE" id="PS50998">
    <property type="entry name" value="GLA_2"/>
    <property type="match status" value="1"/>
</dbReference>
<evidence type="ECO:0000256" key="10">
    <source>
        <dbReference type="ARBA" id="ARBA00022670"/>
    </source>
</evidence>
<evidence type="ECO:0000313" key="30">
    <source>
        <dbReference type="Ensembl" id="ENSATEP00000013346.2"/>
    </source>
</evidence>
<comment type="catalytic activity">
    <reaction evidence="1">
        <text>Selective cleavage of Arg-|-Ile bond in factor X to form factor Xa.</text>
        <dbReference type="EC" id="3.4.21.22"/>
    </reaction>
</comment>
<evidence type="ECO:0000256" key="23">
    <source>
        <dbReference type="ARBA" id="ARBA00031357"/>
    </source>
</evidence>
<keyword evidence="21 24" id="KW-1015">Disulfide bond</keyword>
<dbReference type="PROSITE" id="PS00022">
    <property type="entry name" value="EGF_1"/>
    <property type="match status" value="1"/>
</dbReference>
<dbReference type="CDD" id="cd00190">
    <property type="entry name" value="Tryp_SPc"/>
    <property type="match status" value="1"/>
</dbReference>
<dbReference type="FunFam" id="2.40.10.10:FF:000120">
    <property type="entry name" value="Putative serine protease"/>
    <property type="match status" value="1"/>
</dbReference>
<feature type="region of interest" description="Disordered" evidence="26">
    <location>
        <begin position="310"/>
        <end position="335"/>
    </location>
</feature>
<keyword evidence="6" id="KW-0301">Gamma-carboxyglutamic acid</keyword>
<dbReference type="Gene3D" id="4.10.740.10">
    <property type="entry name" value="Coagulation Factor IX"/>
    <property type="match status" value="1"/>
</dbReference>
<dbReference type="EC" id="3.4.21.22" evidence="4"/>
<dbReference type="PRINTS" id="PR00001">
    <property type="entry name" value="GLABLOOD"/>
</dbReference>
<proteinExistence type="predicted"/>
<evidence type="ECO:0000259" key="27">
    <source>
        <dbReference type="PROSITE" id="PS50026"/>
    </source>
</evidence>
<dbReference type="InterPro" id="IPR001881">
    <property type="entry name" value="EGF-like_Ca-bd_dom"/>
</dbReference>
<keyword evidence="20" id="KW-0865">Zymogen</keyword>
<name>A0A3Q1JE65_ANATE</name>
<evidence type="ECO:0000256" key="21">
    <source>
        <dbReference type="ARBA" id="ARBA00023157"/>
    </source>
</evidence>
<dbReference type="InterPro" id="IPR018097">
    <property type="entry name" value="EGF_Ca-bd_CS"/>
</dbReference>
<dbReference type="GO" id="GO:0004252">
    <property type="term" value="F:serine-type endopeptidase activity"/>
    <property type="evidence" value="ECO:0007669"/>
    <property type="project" value="UniProtKB-EC"/>
</dbReference>
<keyword evidence="31" id="KW-1185">Reference proteome</keyword>
<dbReference type="CDD" id="cd00054">
    <property type="entry name" value="EGF_CA"/>
    <property type="match status" value="1"/>
</dbReference>
<keyword evidence="15 25" id="KW-0378">Hydrolase</keyword>
<dbReference type="InterPro" id="IPR000152">
    <property type="entry name" value="EGF-type_Asp/Asn_hydroxyl_site"/>
</dbReference>
<keyword evidence="22" id="KW-0325">Glycoprotein</keyword>
<dbReference type="AlphaFoldDB" id="A0A3Q1JE65"/>
<keyword evidence="16 25" id="KW-0720">Serine protease</keyword>
<evidence type="ECO:0000256" key="25">
    <source>
        <dbReference type="RuleBase" id="RU363034"/>
    </source>
</evidence>
<evidence type="ECO:0000256" key="8">
    <source>
        <dbReference type="ARBA" id="ARBA00022536"/>
    </source>
</evidence>
<keyword evidence="7" id="KW-0964">Secreted</keyword>
<dbReference type="InterPro" id="IPR033116">
    <property type="entry name" value="TRYPSIN_SER"/>
</dbReference>
<dbReference type="InterPro" id="IPR018114">
    <property type="entry name" value="TRYPSIN_HIS"/>
</dbReference>
<evidence type="ECO:0000256" key="22">
    <source>
        <dbReference type="ARBA" id="ARBA00023180"/>
    </source>
</evidence>
<keyword evidence="19" id="KW-0094">Blood coagulation</keyword>
<sequence length="602" mass="66594">MHRCDQTYTYSTASQVSKQWAGVLWSDGSVFPAMSSGSAVKSRTTSDNNKMAGISLLALMAGLLLEVHGLAVGITEKETGAVFVSQRAADTVLGRQRRHNSGHLEEMVQKDNLERECREEVCSMEEAREVFENDEKTMEFWAGYSDGDQCQPPPCQNGGDCEDGISSYICWCKPNFSGKNCEIEVTKQCSVNNGGCSHFCVMEEEQPVCHCAAGYKLGQNKRSCEATGPFSCGHVELSSASSTRSILGPRSSNPTSNSEKKDNSSNNLLDVFYKANATYMYDDYDFTTSDYESPNISVVPVVGIRSLRSDANSPVNPPEAGNITETPTDKKNLPPWALPTIPTIKAQKNTNQRIVGGNDATPGEIPWQVILMANSDTHGKTLPFCGGSLLSELWVITAAHCLVEGDIPQRGFFIRVGEHDINEDEGPERDHVVAEQHIHHMYDHNKSLYNHDIALLKLASPVELSNERRPICLGPKEFTESILRESRNSLVSGWGALRFQGLTATKLQKLEVPYVERTVCKQSSRDHITRFMFCAGYHSEQKDSCQGDSGGPHATNYKGTWFLTGVVSWGEECAKEGKYGVYTRISKYYPWISQRTGNQLNN</sequence>
<dbReference type="SMART" id="SM00181">
    <property type="entry name" value="EGF"/>
    <property type="match status" value="2"/>
</dbReference>
<evidence type="ECO:0000256" key="2">
    <source>
        <dbReference type="ARBA" id="ARBA00002741"/>
    </source>
</evidence>
<keyword evidence="14" id="KW-0677">Repeat</keyword>
<dbReference type="Gene3D" id="2.10.25.10">
    <property type="entry name" value="Laminin"/>
    <property type="match status" value="2"/>
</dbReference>
<dbReference type="Pfam" id="PF14670">
    <property type="entry name" value="FXa_inhibition"/>
    <property type="match status" value="1"/>
</dbReference>
<dbReference type="Gene3D" id="2.40.10.10">
    <property type="entry name" value="Trypsin-like serine proteases"/>
    <property type="match status" value="2"/>
</dbReference>
<evidence type="ECO:0000256" key="26">
    <source>
        <dbReference type="SAM" id="MobiDB-lite"/>
    </source>
</evidence>
<reference evidence="30" key="1">
    <citation type="submission" date="2021-04" db="EMBL/GenBank/DDBJ databases">
        <authorList>
            <consortium name="Wellcome Sanger Institute Data Sharing"/>
        </authorList>
    </citation>
    <scope>NUCLEOTIDE SEQUENCE [LARGE SCALE GENOMIC DNA]</scope>
</reference>
<dbReference type="PROSITE" id="PS00010">
    <property type="entry name" value="ASX_HYDROXYL"/>
    <property type="match status" value="1"/>
</dbReference>
<dbReference type="InterPro" id="IPR000294">
    <property type="entry name" value="GLA_domain"/>
</dbReference>
<dbReference type="PROSITE" id="PS50240">
    <property type="entry name" value="TRYPSIN_DOM"/>
    <property type="match status" value="1"/>
</dbReference>
<evidence type="ECO:0000256" key="13">
    <source>
        <dbReference type="ARBA" id="ARBA00022729"/>
    </source>
</evidence>
<reference evidence="30" key="3">
    <citation type="submission" date="2025-09" db="UniProtKB">
        <authorList>
            <consortium name="Ensembl"/>
        </authorList>
    </citation>
    <scope>IDENTIFICATION</scope>
</reference>
<dbReference type="InterPro" id="IPR050442">
    <property type="entry name" value="Peptidase_S1_coag_factors"/>
</dbReference>
<dbReference type="PROSITE" id="PS00135">
    <property type="entry name" value="TRYPSIN_SER"/>
    <property type="match status" value="1"/>
</dbReference>
<dbReference type="SUPFAM" id="SSF50494">
    <property type="entry name" value="Trypsin-like serine proteases"/>
    <property type="match status" value="1"/>
</dbReference>
<dbReference type="InterPro" id="IPR001254">
    <property type="entry name" value="Trypsin_dom"/>
</dbReference>
<dbReference type="InterPro" id="IPR009003">
    <property type="entry name" value="Peptidase_S1_PA"/>
</dbReference>
<dbReference type="SUPFAM" id="SSF57184">
    <property type="entry name" value="Growth factor receptor domain"/>
    <property type="match status" value="1"/>
</dbReference>
<feature type="compositionally biased region" description="Polar residues" evidence="26">
    <location>
        <begin position="243"/>
        <end position="255"/>
    </location>
</feature>
<feature type="disulfide bond" evidence="24">
    <location>
        <begin position="172"/>
        <end position="181"/>
    </location>
</feature>
<evidence type="ECO:0000256" key="20">
    <source>
        <dbReference type="ARBA" id="ARBA00023145"/>
    </source>
</evidence>
<evidence type="ECO:0000256" key="19">
    <source>
        <dbReference type="ARBA" id="ARBA00023084"/>
    </source>
</evidence>
<dbReference type="InParanoid" id="A0A3Q1JE65"/>
<dbReference type="PRINTS" id="PR00010">
    <property type="entry name" value="EGFBLOOD"/>
</dbReference>
<evidence type="ECO:0000256" key="12">
    <source>
        <dbReference type="ARBA" id="ARBA00022723"/>
    </source>
</evidence>
<evidence type="ECO:0000313" key="31">
    <source>
        <dbReference type="Proteomes" id="UP000265040"/>
    </source>
</evidence>
<dbReference type="PANTHER" id="PTHR24278">
    <property type="entry name" value="COAGULATION FACTOR"/>
    <property type="match status" value="1"/>
</dbReference>
<feature type="domain" description="Gla" evidence="29">
    <location>
        <begin position="100"/>
        <end position="146"/>
    </location>
</feature>
<dbReference type="InterPro" id="IPR035972">
    <property type="entry name" value="GLA-like_dom_SF"/>
</dbReference>
<evidence type="ECO:0000256" key="4">
    <source>
        <dbReference type="ARBA" id="ARBA00012066"/>
    </source>
</evidence>
<comment type="function">
    <text evidence="2">Factor IX is a vitamin K-dependent plasma protein that participates in the intrinsic pathway of blood coagulation by converting factor X to its active form in the presence of Ca(2+) ions, phospholipids, and factor VIIIa.</text>
</comment>
<dbReference type="Pfam" id="PF00089">
    <property type="entry name" value="Trypsin"/>
    <property type="match status" value="1"/>
</dbReference>
<dbReference type="Ensembl" id="ENSATET00000013564.3">
    <property type="protein sequence ID" value="ENSATEP00000013346.2"/>
    <property type="gene ID" value="ENSATEG00000009307.3"/>
</dbReference>
<evidence type="ECO:0000256" key="7">
    <source>
        <dbReference type="ARBA" id="ARBA00022525"/>
    </source>
</evidence>
<evidence type="ECO:0000256" key="11">
    <source>
        <dbReference type="ARBA" id="ARBA00022696"/>
    </source>
</evidence>
<evidence type="ECO:0000256" key="16">
    <source>
        <dbReference type="ARBA" id="ARBA00022825"/>
    </source>
</evidence>
<keyword evidence="12" id="KW-0479">Metal-binding</keyword>
<dbReference type="InterPro" id="IPR009030">
    <property type="entry name" value="Growth_fac_rcpt_cys_sf"/>
</dbReference>
<accession>A0A3Q1JE65</accession>
<protein>
    <recommendedName>
        <fullName evidence="5">Coagulation factor IX</fullName>
        <ecNumber evidence="4">3.4.21.22</ecNumber>
    </recommendedName>
    <alternativeName>
        <fullName evidence="23">Christmas factor</fullName>
    </alternativeName>
</protein>
<evidence type="ECO:0000256" key="18">
    <source>
        <dbReference type="ARBA" id="ARBA00022842"/>
    </source>
</evidence>
<dbReference type="GO" id="GO:0007596">
    <property type="term" value="P:blood coagulation"/>
    <property type="evidence" value="ECO:0007669"/>
    <property type="project" value="UniProtKB-KW"/>
</dbReference>
<dbReference type="SMART" id="SM00179">
    <property type="entry name" value="EGF_CA"/>
    <property type="match status" value="2"/>
</dbReference>
<dbReference type="Pfam" id="PF00594">
    <property type="entry name" value="Gla"/>
    <property type="match status" value="1"/>
</dbReference>
<evidence type="ECO:0000259" key="29">
    <source>
        <dbReference type="PROSITE" id="PS50998"/>
    </source>
</evidence>
<keyword evidence="13" id="KW-0732">Signal</keyword>
<keyword evidence="10 25" id="KW-0645">Protease</keyword>
<dbReference type="SMART" id="SM00020">
    <property type="entry name" value="Tryp_SPc"/>
    <property type="match status" value="1"/>
</dbReference>
<evidence type="ECO:0000256" key="14">
    <source>
        <dbReference type="ARBA" id="ARBA00022737"/>
    </source>
</evidence>
<dbReference type="GO" id="GO:0006508">
    <property type="term" value="P:proteolysis"/>
    <property type="evidence" value="ECO:0007669"/>
    <property type="project" value="UniProtKB-KW"/>
</dbReference>
<evidence type="ECO:0000256" key="6">
    <source>
        <dbReference type="ARBA" id="ARBA00022479"/>
    </source>
</evidence>
<evidence type="ECO:0000256" key="3">
    <source>
        <dbReference type="ARBA" id="ARBA00004613"/>
    </source>
</evidence>
<dbReference type="GeneID" id="113170939"/>
<dbReference type="GO" id="GO:0005509">
    <property type="term" value="F:calcium ion binding"/>
    <property type="evidence" value="ECO:0007669"/>
    <property type="project" value="InterPro"/>
</dbReference>
<dbReference type="SUPFAM" id="SSF57630">
    <property type="entry name" value="GLA-domain"/>
    <property type="match status" value="1"/>
</dbReference>
<evidence type="ECO:0000256" key="1">
    <source>
        <dbReference type="ARBA" id="ARBA00001368"/>
    </source>
</evidence>
<dbReference type="PROSITE" id="PS01187">
    <property type="entry name" value="EGF_CA"/>
    <property type="match status" value="1"/>
</dbReference>
<feature type="region of interest" description="Disordered" evidence="26">
    <location>
        <begin position="243"/>
        <end position="263"/>
    </location>
</feature>
<comment type="caution">
    <text evidence="24">Lacks conserved residue(s) required for the propagation of feature annotation.</text>
</comment>
<dbReference type="InterPro" id="IPR000742">
    <property type="entry name" value="EGF"/>
</dbReference>
<evidence type="ECO:0000256" key="24">
    <source>
        <dbReference type="PROSITE-ProRule" id="PRU00076"/>
    </source>
</evidence>
<dbReference type="InterPro" id="IPR017857">
    <property type="entry name" value="Coagulation_fac-like_Gla_dom"/>
</dbReference>
<dbReference type="Proteomes" id="UP000265040">
    <property type="component" value="Chromosome 14"/>
</dbReference>
<keyword evidence="9" id="KW-0597">Phosphoprotein</keyword>
<feature type="domain" description="Peptidase S1" evidence="28">
    <location>
        <begin position="354"/>
        <end position="597"/>
    </location>
</feature>
<dbReference type="FunCoup" id="A0A3Q1JE65">
    <property type="interactions" value="794"/>
</dbReference>